<dbReference type="Proteomes" id="UP000886998">
    <property type="component" value="Unassembled WGS sequence"/>
</dbReference>
<name>A0A8X6XSV2_9ARAC</name>
<evidence type="ECO:0000313" key="1">
    <source>
        <dbReference type="EMBL" id="GFY58045.1"/>
    </source>
</evidence>
<accession>A0A8X6XSV2</accession>
<dbReference type="AlphaFoldDB" id="A0A8X6XSV2"/>
<reference evidence="1" key="1">
    <citation type="submission" date="2020-08" db="EMBL/GenBank/DDBJ databases">
        <title>Multicomponent nature underlies the extraordinary mechanical properties of spider dragline silk.</title>
        <authorList>
            <person name="Kono N."/>
            <person name="Nakamura H."/>
            <person name="Mori M."/>
            <person name="Yoshida Y."/>
            <person name="Ohtoshi R."/>
            <person name="Malay A.D."/>
            <person name="Moran D.A.P."/>
            <person name="Tomita M."/>
            <person name="Numata K."/>
            <person name="Arakawa K."/>
        </authorList>
    </citation>
    <scope>NUCLEOTIDE SEQUENCE</scope>
</reference>
<organism evidence="1 2">
    <name type="scientific">Trichonephila inaurata madagascariensis</name>
    <dbReference type="NCBI Taxonomy" id="2747483"/>
    <lineage>
        <taxon>Eukaryota</taxon>
        <taxon>Metazoa</taxon>
        <taxon>Ecdysozoa</taxon>
        <taxon>Arthropoda</taxon>
        <taxon>Chelicerata</taxon>
        <taxon>Arachnida</taxon>
        <taxon>Araneae</taxon>
        <taxon>Araneomorphae</taxon>
        <taxon>Entelegynae</taxon>
        <taxon>Araneoidea</taxon>
        <taxon>Nephilidae</taxon>
        <taxon>Trichonephila</taxon>
        <taxon>Trichonephila inaurata</taxon>
    </lineage>
</organism>
<evidence type="ECO:0000313" key="2">
    <source>
        <dbReference type="Proteomes" id="UP000886998"/>
    </source>
</evidence>
<protein>
    <submittedName>
        <fullName evidence="1">Uncharacterized protein</fullName>
    </submittedName>
</protein>
<sequence length="80" mass="8988">MLLGEPKTRSWQPYIARSTDISESPVDSPKSSDRIWRGFGPHTDGMGVEVCPVHKTDFEKALLLTLPAPKGWINKMNCVY</sequence>
<dbReference type="EMBL" id="BMAV01011881">
    <property type="protein sequence ID" value="GFY58045.1"/>
    <property type="molecule type" value="Genomic_DNA"/>
</dbReference>
<gene>
    <name evidence="1" type="ORF">TNIN_482712</name>
</gene>
<dbReference type="OrthoDB" id="10305934at2759"/>
<keyword evidence="2" id="KW-1185">Reference proteome</keyword>
<proteinExistence type="predicted"/>
<comment type="caution">
    <text evidence="1">The sequence shown here is derived from an EMBL/GenBank/DDBJ whole genome shotgun (WGS) entry which is preliminary data.</text>
</comment>